<organism evidence="1 2">
    <name type="scientific">Lymnaea stagnalis</name>
    <name type="common">Great pond snail</name>
    <name type="synonym">Helix stagnalis</name>
    <dbReference type="NCBI Taxonomy" id="6523"/>
    <lineage>
        <taxon>Eukaryota</taxon>
        <taxon>Metazoa</taxon>
        <taxon>Spiralia</taxon>
        <taxon>Lophotrochozoa</taxon>
        <taxon>Mollusca</taxon>
        <taxon>Gastropoda</taxon>
        <taxon>Heterobranchia</taxon>
        <taxon>Euthyneura</taxon>
        <taxon>Panpulmonata</taxon>
        <taxon>Hygrophila</taxon>
        <taxon>Lymnaeoidea</taxon>
        <taxon>Lymnaeidae</taxon>
        <taxon>Lymnaea</taxon>
    </lineage>
</organism>
<reference evidence="1 2" key="1">
    <citation type="submission" date="2024-04" db="EMBL/GenBank/DDBJ databases">
        <authorList>
            <consortium name="Genoscope - CEA"/>
            <person name="William W."/>
        </authorList>
    </citation>
    <scope>NUCLEOTIDE SEQUENCE [LARGE SCALE GENOMIC DNA]</scope>
</reference>
<feature type="non-terminal residue" evidence="1">
    <location>
        <position position="145"/>
    </location>
</feature>
<protein>
    <submittedName>
        <fullName evidence="1">Uncharacterized protein</fullName>
    </submittedName>
</protein>
<dbReference type="Gene3D" id="3.40.50.300">
    <property type="entry name" value="P-loop containing nucleotide triphosphate hydrolases"/>
    <property type="match status" value="1"/>
</dbReference>
<evidence type="ECO:0000313" key="1">
    <source>
        <dbReference type="EMBL" id="CAL1528591.1"/>
    </source>
</evidence>
<sequence>MSSYDAMVRSFKNKFKDEWKVIKKDAARKTEHPIIALDSSASYSWDNNYWELVTENTGCTEPAYLTSDLLAKVNPKAKIMMLMREPVSRAFSDYLYFQWVISKEPSLEQFHNWTVNFITKFESCRRHNSLRYCTYVDVRFREGVF</sequence>
<dbReference type="PANTHER" id="PTHR15723">
    <property type="entry name" value="CARBOHYDRATE SULFOTRANSFERASE 15"/>
    <property type="match status" value="1"/>
</dbReference>
<name>A0AAV2H8Y2_LYMST</name>
<dbReference type="AlphaFoldDB" id="A0AAV2H8Y2"/>
<gene>
    <name evidence="1" type="ORF">GSLYS_00002761001</name>
</gene>
<proteinExistence type="predicted"/>
<dbReference type="EMBL" id="CAXITT010000034">
    <property type="protein sequence ID" value="CAL1528591.1"/>
    <property type="molecule type" value="Genomic_DNA"/>
</dbReference>
<keyword evidence="2" id="KW-1185">Reference proteome</keyword>
<dbReference type="SUPFAM" id="SSF52540">
    <property type="entry name" value="P-loop containing nucleoside triphosphate hydrolases"/>
    <property type="match status" value="1"/>
</dbReference>
<dbReference type="InterPro" id="IPR027417">
    <property type="entry name" value="P-loop_NTPase"/>
</dbReference>
<evidence type="ECO:0000313" key="2">
    <source>
        <dbReference type="Proteomes" id="UP001497497"/>
    </source>
</evidence>
<dbReference type="GO" id="GO:0019319">
    <property type="term" value="P:hexose biosynthetic process"/>
    <property type="evidence" value="ECO:0007669"/>
    <property type="project" value="TreeGrafter"/>
</dbReference>
<accession>A0AAV2H8Y2</accession>
<comment type="caution">
    <text evidence="1">The sequence shown here is derived from an EMBL/GenBank/DDBJ whole genome shotgun (WGS) entry which is preliminary data.</text>
</comment>
<dbReference type="InterPro" id="IPR052654">
    <property type="entry name" value="CS_Sulfotransferase"/>
</dbReference>
<dbReference type="PANTHER" id="PTHR15723:SF0">
    <property type="entry name" value="CARBOHYDRATE SULFOTRANSFERASE 15"/>
    <property type="match status" value="1"/>
</dbReference>
<dbReference type="GO" id="GO:0050659">
    <property type="term" value="F:N-acetylgalactosamine 4-sulfate 6-O-sulfotransferase activity"/>
    <property type="evidence" value="ECO:0007669"/>
    <property type="project" value="TreeGrafter"/>
</dbReference>
<dbReference type="Proteomes" id="UP001497497">
    <property type="component" value="Unassembled WGS sequence"/>
</dbReference>